<dbReference type="AlphaFoldDB" id="A0A318XNY3"/>
<feature type="signal peptide" evidence="2">
    <location>
        <begin position="1"/>
        <end position="23"/>
    </location>
</feature>
<comment type="caution">
    <text evidence="4">The sequence shown here is derived from an EMBL/GenBank/DDBJ whole genome shotgun (WGS) entry which is preliminary data.</text>
</comment>
<dbReference type="Proteomes" id="UP000248132">
    <property type="component" value="Unassembled WGS sequence"/>
</dbReference>
<dbReference type="OrthoDB" id="1699243at2"/>
<dbReference type="RefSeq" id="WP_110461176.1">
    <property type="nucleotide sequence ID" value="NZ_QKMR01000005.1"/>
</dbReference>
<gene>
    <name evidence="4" type="ORF">LY28_01107</name>
</gene>
<proteinExistence type="predicted"/>
<dbReference type="InterPro" id="IPR001119">
    <property type="entry name" value="SLH_dom"/>
</dbReference>
<evidence type="ECO:0000259" key="3">
    <source>
        <dbReference type="PROSITE" id="PS51272"/>
    </source>
</evidence>
<dbReference type="EMBL" id="QKMR01000005">
    <property type="protein sequence ID" value="PYG88753.1"/>
    <property type="molecule type" value="Genomic_DNA"/>
</dbReference>
<evidence type="ECO:0000256" key="1">
    <source>
        <dbReference type="ARBA" id="ARBA00022737"/>
    </source>
</evidence>
<sequence>MLKKIITLTMIAVLCISTTFSYAAAGTQAESAQSAWKDSLSKLEVMGIINESDLNTTGKMSRDIFSKIIVNSTGNYELAQSLKGSTTFSDVSKTSEFCGYINAAANKGYLTAYADGKFKPSSNISFAQLCTAMIGALGYTSNDIIGIWPKGYIDKAKSLGLTSGFSYKTYDEVPATSIIIMIGRMLGTNVKKANTNDADVTLKEWAGLTNDQANWVYGEPEVAFNFNPNTRKLGNITFKANIPVLRNTIDNGVSPAASVIGEKISLSDIKDKDVVYEVYNKLDVLIYYLVIDNKIEGEITSILPNKYAPTSIKINDVNYDLGEYAKIEKFNSTDGSFSVGDHISAVLGYDGKVVDVYLVEDDNNKEYAFVVNCKTKVSEAAADYGKTYYTVELMHVDGTTKSYKVQEDASDYKWRLVKYSNIDDDTVTLLNLNYRSDSEIVIDRYQEKIGQSYTADNVKIFNYTDESVDLIKWEDIPDGTLAAGKVKYLATSGDFGDVCVILTNDIFNQQYKNYVVKSIKEPSDKNLADENSAYYQYSLVSGSENYTYVSKTGTGISGAIIGSVLSMKMYNNKVSTFSKVATPDTSGIRVQAVDSKRIKMNNSVYMFDSNVAIYLKDYKGNLTSIKYSDITVNIDYALIKLYFDRPINNGGRVQAIVISQN</sequence>
<keyword evidence="2" id="KW-0732">Signal</keyword>
<dbReference type="PROSITE" id="PS51272">
    <property type="entry name" value="SLH"/>
    <property type="match status" value="1"/>
</dbReference>
<evidence type="ECO:0000313" key="5">
    <source>
        <dbReference type="Proteomes" id="UP000248132"/>
    </source>
</evidence>
<organism evidence="4 5">
    <name type="scientific">Ruminiclostridium sufflavum DSM 19573</name>
    <dbReference type="NCBI Taxonomy" id="1121337"/>
    <lineage>
        <taxon>Bacteria</taxon>
        <taxon>Bacillati</taxon>
        <taxon>Bacillota</taxon>
        <taxon>Clostridia</taxon>
        <taxon>Eubacteriales</taxon>
        <taxon>Oscillospiraceae</taxon>
        <taxon>Ruminiclostridium</taxon>
    </lineage>
</organism>
<keyword evidence="5" id="KW-1185">Reference proteome</keyword>
<dbReference type="Pfam" id="PF00395">
    <property type="entry name" value="SLH"/>
    <property type="match status" value="1"/>
</dbReference>
<evidence type="ECO:0000256" key="2">
    <source>
        <dbReference type="SAM" id="SignalP"/>
    </source>
</evidence>
<feature type="chain" id="PRO_5016259321" evidence="2">
    <location>
        <begin position="24"/>
        <end position="661"/>
    </location>
</feature>
<keyword evidence="1" id="KW-0677">Repeat</keyword>
<name>A0A318XNY3_9FIRM</name>
<accession>A0A318XNY3</accession>
<protein>
    <submittedName>
        <fullName evidence="4">S-layer family protein</fullName>
    </submittedName>
</protein>
<evidence type="ECO:0000313" key="4">
    <source>
        <dbReference type="EMBL" id="PYG88753.1"/>
    </source>
</evidence>
<feature type="domain" description="SLH" evidence="3">
    <location>
        <begin position="84"/>
        <end position="147"/>
    </location>
</feature>
<reference evidence="4 5" key="1">
    <citation type="submission" date="2018-06" db="EMBL/GenBank/DDBJ databases">
        <title>Genomic Encyclopedia of Type Strains, Phase I: the one thousand microbial genomes (KMG-I) project.</title>
        <authorList>
            <person name="Kyrpides N."/>
        </authorList>
    </citation>
    <scope>NUCLEOTIDE SEQUENCE [LARGE SCALE GENOMIC DNA]</scope>
    <source>
        <strain evidence="4 5">DSM 19573</strain>
    </source>
</reference>